<feature type="compositionally biased region" description="Basic and acidic residues" evidence="1">
    <location>
        <begin position="109"/>
        <end position="120"/>
    </location>
</feature>
<keyword evidence="4" id="KW-1185">Reference proteome</keyword>
<proteinExistence type="predicted"/>
<protein>
    <submittedName>
        <fullName evidence="3">Uncharacterized protein</fullName>
    </submittedName>
</protein>
<feature type="compositionally biased region" description="Basic residues" evidence="1">
    <location>
        <begin position="94"/>
        <end position="103"/>
    </location>
</feature>
<dbReference type="EMBL" id="PXOG01000155">
    <property type="protein sequence ID" value="RGP71719.1"/>
    <property type="molecule type" value="Genomic_DNA"/>
</dbReference>
<feature type="compositionally biased region" description="Basic and acidic residues" evidence="1">
    <location>
        <begin position="32"/>
        <end position="54"/>
    </location>
</feature>
<reference evidence="3 4" key="1">
    <citation type="journal article" date="2018" name="PLoS Pathog.">
        <title>Evolution of structural diversity of trichothecenes, a family of toxins produced by plant pathogenic and entomopathogenic fungi.</title>
        <authorList>
            <person name="Proctor R.H."/>
            <person name="McCormick S.P."/>
            <person name="Kim H.S."/>
            <person name="Cardoza R.E."/>
            <person name="Stanley A.M."/>
            <person name="Lindo L."/>
            <person name="Kelly A."/>
            <person name="Brown D.W."/>
            <person name="Lee T."/>
            <person name="Vaughan M.M."/>
            <person name="Alexander N.J."/>
            <person name="Busman M."/>
            <person name="Gutierrez S."/>
        </authorList>
    </citation>
    <scope>NUCLEOTIDE SEQUENCE [LARGE SCALE GENOMIC DNA]</scope>
    <source>
        <strain evidence="3 4">NRRL 20695</strain>
    </source>
</reference>
<accession>A0A395SI28</accession>
<evidence type="ECO:0000256" key="1">
    <source>
        <dbReference type="SAM" id="MobiDB-lite"/>
    </source>
</evidence>
<dbReference type="STRING" id="694270.A0A395SI28"/>
<feature type="chain" id="PRO_5017313676" evidence="2">
    <location>
        <begin position="18"/>
        <end position="151"/>
    </location>
</feature>
<feature type="compositionally biased region" description="Gly residues" evidence="1">
    <location>
        <begin position="79"/>
        <end position="93"/>
    </location>
</feature>
<feature type="compositionally biased region" description="Acidic residues" evidence="1">
    <location>
        <begin position="61"/>
        <end position="71"/>
    </location>
</feature>
<dbReference type="Proteomes" id="UP000266234">
    <property type="component" value="Unassembled WGS sequence"/>
</dbReference>
<feature type="signal peptide" evidence="2">
    <location>
        <begin position="1"/>
        <end position="17"/>
    </location>
</feature>
<keyword evidence="2" id="KW-0732">Signal</keyword>
<name>A0A395SI28_9HYPO</name>
<evidence type="ECO:0000256" key="2">
    <source>
        <dbReference type="SAM" id="SignalP"/>
    </source>
</evidence>
<dbReference type="AlphaFoldDB" id="A0A395SI28"/>
<evidence type="ECO:0000313" key="4">
    <source>
        <dbReference type="Proteomes" id="UP000266234"/>
    </source>
</evidence>
<gene>
    <name evidence="3" type="ORF">FLONG3_7023</name>
</gene>
<feature type="compositionally biased region" description="Polar residues" evidence="1">
    <location>
        <begin position="22"/>
        <end position="31"/>
    </location>
</feature>
<comment type="caution">
    <text evidence="3">The sequence shown here is derived from an EMBL/GenBank/DDBJ whole genome shotgun (WGS) entry which is preliminary data.</text>
</comment>
<sequence>MKLAVVSVLAAVPAIVAAPTPEINSESSTNPARREAHAPVRRETVPVRSSRTDFEVIEFLSEPESEVEEEPVVTQPTTGGRGGRGGARGGGRGRGGRGGRGRGGHGGGPRREGSPRRGPDSEVDAGDTPTRTPDRTKTIIKTVGKREVVEH</sequence>
<organism evidence="3 4">
    <name type="scientific">Fusarium longipes</name>
    <dbReference type="NCBI Taxonomy" id="694270"/>
    <lineage>
        <taxon>Eukaryota</taxon>
        <taxon>Fungi</taxon>
        <taxon>Dikarya</taxon>
        <taxon>Ascomycota</taxon>
        <taxon>Pezizomycotina</taxon>
        <taxon>Sordariomycetes</taxon>
        <taxon>Hypocreomycetidae</taxon>
        <taxon>Hypocreales</taxon>
        <taxon>Nectriaceae</taxon>
        <taxon>Fusarium</taxon>
    </lineage>
</organism>
<feature type="region of interest" description="Disordered" evidence="1">
    <location>
        <begin position="19"/>
        <end position="151"/>
    </location>
</feature>
<evidence type="ECO:0000313" key="3">
    <source>
        <dbReference type="EMBL" id="RGP71719.1"/>
    </source>
</evidence>